<dbReference type="EMBL" id="VDFW01000018">
    <property type="protein sequence ID" value="TNC23716.1"/>
    <property type="molecule type" value="Genomic_DNA"/>
</dbReference>
<reference evidence="1 2" key="1">
    <citation type="submission" date="2019-06" db="EMBL/GenBank/DDBJ databases">
        <title>Amycolatopsis alkalitolerans sp. nov., isolated from Gastrodia elata Blume.</title>
        <authorList>
            <person name="Narsing Rao M.P."/>
            <person name="Li W.J."/>
        </authorList>
    </citation>
    <scope>NUCLEOTIDE SEQUENCE [LARGE SCALE GENOMIC DNA]</scope>
    <source>
        <strain evidence="1 2">SYSUP0005</strain>
    </source>
</reference>
<proteinExistence type="predicted"/>
<accession>A0A5C4LZY2</accession>
<gene>
    <name evidence="1" type="ORF">FG385_20340</name>
</gene>
<organism evidence="1 2">
    <name type="scientific">Amycolatopsis alkalitolerans</name>
    <dbReference type="NCBI Taxonomy" id="2547244"/>
    <lineage>
        <taxon>Bacteria</taxon>
        <taxon>Bacillati</taxon>
        <taxon>Actinomycetota</taxon>
        <taxon>Actinomycetes</taxon>
        <taxon>Pseudonocardiales</taxon>
        <taxon>Pseudonocardiaceae</taxon>
        <taxon>Amycolatopsis</taxon>
    </lineage>
</organism>
<keyword evidence="2" id="KW-1185">Reference proteome</keyword>
<sequence length="99" mass="11111">MNTRPETYDQLLTEASGLHDLIEAAMGNVMDLGRTVRGMNTSGGDEEFTGGLCGILDEHLRKSVDESLYHLYHSERIVKEYEEGLELAKTHFDNKIPAE</sequence>
<name>A0A5C4LZY2_9PSEU</name>
<protein>
    <submittedName>
        <fullName evidence="1">Uncharacterized protein</fullName>
    </submittedName>
</protein>
<evidence type="ECO:0000313" key="2">
    <source>
        <dbReference type="Proteomes" id="UP000305546"/>
    </source>
</evidence>
<comment type="caution">
    <text evidence="1">The sequence shown here is derived from an EMBL/GenBank/DDBJ whole genome shotgun (WGS) entry which is preliminary data.</text>
</comment>
<dbReference type="AlphaFoldDB" id="A0A5C4LZY2"/>
<dbReference type="Proteomes" id="UP000305546">
    <property type="component" value="Unassembled WGS sequence"/>
</dbReference>
<evidence type="ECO:0000313" key="1">
    <source>
        <dbReference type="EMBL" id="TNC23716.1"/>
    </source>
</evidence>
<dbReference type="RefSeq" id="WP_139098356.1">
    <property type="nucleotide sequence ID" value="NZ_VDFW01000018.1"/>
</dbReference>